<dbReference type="PATRIC" id="fig|266265.5.peg.1918"/>
<dbReference type="KEGG" id="bxe:Bxe_A2605"/>
<dbReference type="EMBL" id="CP000270">
    <property type="protein sequence ID" value="ABE30376.1"/>
    <property type="molecule type" value="Genomic_DNA"/>
</dbReference>
<evidence type="ECO:0000313" key="3">
    <source>
        <dbReference type="Proteomes" id="UP000001817"/>
    </source>
</evidence>
<dbReference type="KEGG" id="bxe:Bxe_A4548"/>
<dbReference type="RefSeq" id="WP_011488041.1">
    <property type="nucleotide sequence ID" value="NC_007951.1"/>
</dbReference>
<dbReference type="AlphaFoldDB" id="Q13ZW3"/>
<reference evidence="2" key="2">
    <citation type="submission" date="2006-03" db="EMBL/GenBank/DDBJ databases">
        <title>Complete sequence of Chromosome 1 of Burkholderia xenovorans LB400.</title>
        <authorList>
            <consortium name="US DOE Joint Genome Institute"/>
            <person name="Copeland A."/>
            <person name="Lucas S."/>
            <person name="Lapidus A."/>
            <person name="Barry K."/>
            <person name="Detter J.C."/>
            <person name="Glavina del Rio T."/>
            <person name="Hammon N."/>
            <person name="Israni S."/>
            <person name="Pitluck S."/>
            <person name="Chain P."/>
            <person name="Malfatti S."/>
            <person name="Shin M."/>
            <person name="Vergez L."/>
            <person name="Schmutz J."/>
            <person name="Larimer F."/>
            <person name="Land M."/>
            <person name="Kyrpides N."/>
            <person name="Lykidis A."/>
            <person name="Richardson P."/>
        </authorList>
    </citation>
    <scope>NUCLEOTIDE SEQUENCE</scope>
    <source>
        <strain evidence="2">LB400</strain>
    </source>
</reference>
<sequence length="104" mass="11365">MVLAVARRGAGAVGRIATRYSFNPAIGTRLAVRLGEKKHKPGPYYLILLVDDEPRACPVFHNASKVARVAPGKGYLFVDDVQTAKQHRREVDAAVEKPPADRMA</sequence>
<protein>
    <submittedName>
        <fullName evidence="2">Uncharacterized protein</fullName>
    </submittedName>
</protein>
<organism evidence="2 3">
    <name type="scientific">Paraburkholderia xenovorans (strain LB400)</name>
    <dbReference type="NCBI Taxonomy" id="266265"/>
    <lineage>
        <taxon>Bacteria</taxon>
        <taxon>Pseudomonadati</taxon>
        <taxon>Pseudomonadota</taxon>
        <taxon>Betaproteobacteria</taxon>
        <taxon>Burkholderiales</taxon>
        <taxon>Burkholderiaceae</taxon>
        <taxon>Paraburkholderia</taxon>
    </lineage>
</organism>
<proteinExistence type="predicted"/>
<gene>
    <name evidence="2" type="ORF">Bxe_A2605</name>
    <name evidence="1" type="ORF">Bxe_A4548</name>
</gene>
<keyword evidence="3" id="KW-1185">Reference proteome</keyword>
<name>Q13ZW3_PARXL</name>
<dbReference type="KEGG" id="bxb:DR64_298"/>
<dbReference type="Proteomes" id="UP000001817">
    <property type="component" value="Chromosome 1"/>
</dbReference>
<accession>Q13ZW3</accession>
<reference evidence="2 3" key="1">
    <citation type="journal article" date="2006" name="Proc. Natl. Acad. Sci. U.S.A.">
        <title>Burkholderia xenovorans LB400 harbors a multi-replicon, 9.73-Mbp genome shaped for versatility.</title>
        <authorList>
            <person name="Chain P.S."/>
            <person name="Denef V.J."/>
            <person name="Konstantinidis K.T."/>
            <person name="Vergez L.M."/>
            <person name="Agullo L."/>
            <person name="Reyes V.L."/>
            <person name="Hauser L."/>
            <person name="Cordova M."/>
            <person name="Gomez L."/>
            <person name="Gonzalez M."/>
            <person name="Land M."/>
            <person name="Lao V."/>
            <person name="Larimer F."/>
            <person name="LiPuma J.J."/>
            <person name="Mahenthiralingam E."/>
            <person name="Malfatti S.A."/>
            <person name="Marx C.J."/>
            <person name="Parnell J.J."/>
            <person name="Ramette A."/>
            <person name="Richardson P."/>
            <person name="Seeger M."/>
            <person name="Smith D."/>
            <person name="Spilker T."/>
            <person name="Sul W.J."/>
            <person name="Tsoi T.V."/>
            <person name="Ulrich L.E."/>
            <person name="Zhulin I.B."/>
            <person name="Tiedje J.M."/>
        </authorList>
    </citation>
    <scope>NUCLEOTIDE SEQUENCE [LARGE SCALE GENOMIC DNA]</scope>
    <source>
        <strain evidence="2 3">LB400</strain>
    </source>
</reference>
<evidence type="ECO:0000313" key="1">
    <source>
        <dbReference type="EMBL" id="ABE30346.1"/>
    </source>
</evidence>
<dbReference type="EMBL" id="CP000270">
    <property type="protein sequence ID" value="ABE30346.1"/>
    <property type="molecule type" value="Genomic_DNA"/>
</dbReference>
<evidence type="ECO:0000313" key="2">
    <source>
        <dbReference type="EMBL" id="ABE30376.1"/>
    </source>
</evidence>